<proteinExistence type="predicted"/>
<dbReference type="EMBL" id="NIDE01000007">
    <property type="protein sequence ID" value="OWK40923.1"/>
    <property type="molecule type" value="Genomic_DNA"/>
</dbReference>
<name>A0A225DIX2_9BACT</name>
<accession>A0A225DIX2</accession>
<dbReference type="InterPro" id="IPR002110">
    <property type="entry name" value="Ankyrin_rpt"/>
</dbReference>
<keyword evidence="2 3" id="KW-0040">ANK repeat</keyword>
<evidence type="ECO:0000256" key="3">
    <source>
        <dbReference type="PROSITE-ProRule" id="PRU00023"/>
    </source>
</evidence>
<keyword evidence="6" id="KW-1185">Reference proteome</keyword>
<dbReference type="AlphaFoldDB" id="A0A225DIX2"/>
<evidence type="ECO:0000256" key="2">
    <source>
        <dbReference type="ARBA" id="ARBA00023043"/>
    </source>
</evidence>
<dbReference type="InterPro" id="IPR036770">
    <property type="entry name" value="Ankyrin_rpt-contain_sf"/>
</dbReference>
<feature type="repeat" description="ANK" evidence="3">
    <location>
        <begin position="65"/>
        <end position="97"/>
    </location>
</feature>
<feature type="compositionally biased region" description="Basic and acidic residues" evidence="4">
    <location>
        <begin position="96"/>
        <end position="113"/>
    </location>
</feature>
<dbReference type="PANTHER" id="PTHR24198">
    <property type="entry name" value="ANKYRIN REPEAT AND PROTEIN KINASE DOMAIN-CONTAINING PROTEIN"/>
    <property type="match status" value="1"/>
</dbReference>
<feature type="region of interest" description="Disordered" evidence="4">
    <location>
        <begin position="90"/>
        <end position="115"/>
    </location>
</feature>
<dbReference type="PROSITE" id="PS50088">
    <property type="entry name" value="ANK_REPEAT"/>
    <property type="match status" value="3"/>
</dbReference>
<dbReference type="Pfam" id="PF12796">
    <property type="entry name" value="Ank_2"/>
    <property type="match status" value="1"/>
</dbReference>
<keyword evidence="1" id="KW-0677">Repeat</keyword>
<comment type="caution">
    <text evidence="5">The sequence shown here is derived from an EMBL/GenBank/DDBJ whole genome shotgun (WGS) entry which is preliminary data.</text>
</comment>
<evidence type="ECO:0000313" key="5">
    <source>
        <dbReference type="EMBL" id="OWK40923.1"/>
    </source>
</evidence>
<gene>
    <name evidence="5" type="ORF">FRUB_04815</name>
</gene>
<evidence type="ECO:0000313" key="6">
    <source>
        <dbReference type="Proteomes" id="UP000214646"/>
    </source>
</evidence>
<evidence type="ECO:0000256" key="4">
    <source>
        <dbReference type="SAM" id="MobiDB-lite"/>
    </source>
</evidence>
<dbReference type="PANTHER" id="PTHR24198:SF165">
    <property type="entry name" value="ANKYRIN REPEAT-CONTAINING PROTEIN-RELATED"/>
    <property type="match status" value="1"/>
</dbReference>
<organism evidence="5 6">
    <name type="scientific">Fimbriiglobus ruber</name>
    <dbReference type="NCBI Taxonomy" id="1908690"/>
    <lineage>
        <taxon>Bacteria</taxon>
        <taxon>Pseudomonadati</taxon>
        <taxon>Planctomycetota</taxon>
        <taxon>Planctomycetia</taxon>
        <taxon>Gemmatales</taxon>
        <taxon>Gemmataceae</taxon>
        <taxon>Fimbriiglobus</taxon>
    </lineage>
</organism>
<feature type="repeat" description="ANK" evidence="3">
    <location>
        <begin position="1"/>
        <end position="28"/>
    </location>
</feature>
<dbReference type="Gene3D" id="1.25.40.20">
    <property type="entry name" value="Ankyrin repeat-containing domain"/>
    <property type="match status" value="1"/>
</dbReference>
<dbReference type="SUPFAM" id="SSF48403">
    <property type="entry name" value="Ankyrin repeat"/>
    <property type="match status" value="1"/>
</dbReference>
<feature type="repeat" description="ANK" evidence="3">
    <location>
        <begin position="29"/>
        <end position="61"/>
    </location>
</feature>
<sequence length="136" mass="14238">MLVAVLNQQLEAARLLLAAGADPNVTDDEGDSPLRLSVEKKDHRMAALLLLCGADKAIHDSGGMSGMSALGRAAWNLDIPMIELLLAAGADPDSPDVDRQTASERLPPRKESDPQIWDAAAVLLGRGSSSNAEGSL</sequence>
<reference evidence="6" key="1">
    <citation type="submission" date="2017-06" db="EMBL/GenBank/DDBJ databases">
        <title>Genome analysis of Fimbriiglobus ruber SP5, the first member of the order Planctomycetales with confirmed chitinolytic capability.</title>
        <authorList>
            <person name="Ravin N.V."/>
            <person name="Rakitin A.L."/>
            <person name="Ivanova A.A."/>
            <person name="Beletsky A.V."/>
            <person name="Kulichevskaya I.S."/>
            <person name="Mardanov A.V."/>
            <person name="Dedysh S.N."/>
        </authorList>
    </citation>
    <scope>NUCLEOTIDE SEQUENCE [LARGE SCALE GENOMIC DNA]</scope>
    <source>
        <strain evidence="6">SP5</strain>
    </source>
</reference>
<protein>
    <submittedName>
        <fullName evidence="5">Uncharacterized protein</fullName>
    </submittedName>
</protein>
<dbReference type="SMART" id="SM00248">
    <property type="entry name" value="ANK"/>
    <property type="match status" value="3"/>
</dbReference>
<dbReference type="Proteomes" id="UP000214646">
    <property type="component" value="Unassembled WGS sequence"/>
</dbReference>
<evidence type="ECO:0000256" key="1">
    <source>
        <dbReference type="ARBA" id="ARBA00022737"/>
    </source>
</evidence>